<dbReference type="GO" id="GO:0008270">
    <property type="term" value="F:zinc ion binding"/>
    <property type="evidence" value="ECO:0007669"/>
    <property type="project" value="UniProtKB-KW"/>
</dbReference>
<dbReference type="InterPro" id="IPR016181">
    <property type="entry name" value="Acyl_CoA_acyltransferase"/>
</dbReference>
<dbReference type="InterPro" id="IPR011011">
    <property type="entry name" value="Znf_FYVE_PHD"/>
</dbReference>
<dbReference type="SUPFAM" id="SSF57903">
    <property type="entry name" value="FYVE/PHD zinc finger"/>
    <property type="match status" value="1"/>
</dbReference>
<evidence type="ECO:0008006" key="10">
    <source>
        <dbReference type="Google" id="ProtNLM"/>
    </source>
</evidence>
<dbReference type="Gene3D" id="3.30.40.10">
    <property type="entry name" value="Zinc/RING finger domain, C3HC4 (zinc finger)"/>
    <property type="match status" value="1"/>
</dbReference>
<dbReference type="GO" id="GO:0016747">
    <property type="term" value="F:acyltransferase activity, transferring groups other than amino-acyl groups"/>
    <property type="evidence" value="ECO:0007669"/>
    <property type="project" value="InterPro"/>
</dbReference>
<dbReference type="GO" id="GO:0005634">
    <property type="term" value="C:nucleus"/>
    <property type="evidence" value="ECO:0000318"/>
    <property type="project" value="GO_Central"/>
</dbReference>
<evidence type="ECO:0000313" key="9">
    <source>
        <dbReference type="Proteomes" id="UP000008311"/>
    </source>
</evidence>
<evidence type="ECO:0000256" key="5">
    <source>
        <dbReference type="SAM" id="MobiDB-lite"/>
    </source>
</evidence>
<dbReference type="InterPro" id="IPR019786">
    <property type="entry name" value="Zinc_finger_PHD-type_CS"/>
</dbReference>
<dbReference type="InterPro" id="IPR013083">
    <property type="entry name" value="Znf_RING/FYVE/PHD"/>
</dbReference>
<name>B9RRE7_RICCO</name>
<dbReference type="InterPro" id="IPR042163">
    <property type="entry name" value="PHF12"/>
</dbReference>
<evidence type="ECO:0000256" key="3">
    <source>
        <dbReference type="ARBA" id="ARBA00022833"/>
    </source>
</evidence>
<dbReference type="AlphaFoldDB" id="B9RRE7"/>
<dbReference type="EMBL" id="EQ973803">
    <property type="protein sequence ID" value="EEF46063.1"/>
    <property type="molecule type" value="Genomic_DNA"/>
</dbReference>
<dbReference type="Pfam" id="PF00628">
    <property type="entry name" value="PHD"/>
    <property type="match status" value="1"/>
</dbReference>
<feature type="domain" description="PHD-type" evidence="6">
    <location>
        <begin position="143"/>
        <end position="188"/>
    </location>
</feature>
<evidence type="ECO:0000256" key="2">
    <source>
        <dbReference type="ARBA" id="ARBA00022771"/>
    </source>
</evidence>
<proteinExistence type="predicted"/>
<dbReference type="InterPro" id="IPR001965">
    <property type="entry name" value="Znf_PHD"/>
</dbReference>
<dbReference type="PROSITE" id="PS51186">
    <property type="entry name" value="GNAT"/>
    <property type="match status" value="1"/>
</dbReference>
<dbReference type="Proteomes" id="UP000008311">
    <property type="component" value="Unassembled WGS sequence"/>
</dbReference>
<dbReference type="PROSITE" id="PS01359">
    <property type="entry name" value="ZF_PHD_1"/>
    <property type="match status" value="1"/>
</dbReference>
<feature type="domain" description="N-acetyltransferase" evidence="7">
    <location>
        <begin position="273"/>
        <end position="434"/>
    </location>
</feature>
<dbReference type="PANTHER" id="PTHR46309">
    <property type="entry name" value="PHD FINGER PROTEIN 12"/>
    <property type="match status" value="1"/>
</dbReference>
<dbReference type="SUPFAM" id="SSF55729">
    <property type="entry name" value="Acyl-CoA N-acyltransferases (Nat)"/>
    <property type="match status" value="1"/>
</dbReference>
<dbReference type="eggNOG" id="ENOG502QTVY">
    <property type="taxonomic scope" value="Eukaryota"/>
</dbReference>
<keyword evidence="2 4" id="KW-0863">Zinc-finger</keyword>
<dbReference type="STRING" id="3988.B9RRE7"/>
<feature type="compositionally biased region" description="Basic and acidic residues" evidence="5">
    <location>
        <begin position="10"/>
        <end position="27"/>
    </location>
</feature>
<evidence type="ECO:0000259" key="7">
    <source>
        <dbReference type="PROSITE" id="PS51186"/>
    </source>
</evidence>
<reference evidence="9" key="1">
    <citation type="journal article" date="2010" name="Nat. Biotechnol.">
        <title>Draft genome sequence of the oilseed species Ricinus communis.</title>
        <authorList>
            <person name="Chan A.P."/>
            <person name="Crabtree J."/>
            <person name="Zhao Q."/>
            <person name="Lorenzi H."/>
            <person name="Orvis J."/>
            <person name="Puiu D."/>
            <person name="Melake-Berhan A."/>
            <person name="Jones K.M."/>
            <person name="Redman J."/>
            <person name="Chen G."/>
            <person name="Cahoon E.B."/>
            <person name="Gedil M."/>
            <person name="Stanke M."/>
            <person name="Haas B.J."/>
            <person name="Wortman J.R."/>
            <person name="Fraser-Liggett C.M."/>
            <person name="Ravel J."/>
            <person name="Rabinowicz P.D."/>
        </authorList>
    </citation>
    <scope>NUCLEOTIDE SEQUENCE [LARGE SCALE GENOMIC DNA]</scope>
    <source>
        <strain evidence="9">cv. Hale</strain>
    </source>
</reference>
<dbReference type="Pfam" id="PF23209">
    <property type="entry name" value="IDM1_C"/>
    <property type="match status" value="1"/>
</dbReference>
<keyword evidence="9" id="KW-1185">Reference proteome</keyword>
<feature type="region of interest" description="Disordered" evidence="5">
    <location>
        <begin position="1"/>
        <end position="32"/>
    </location>
</feature>
<evidence type="ECO:0000256" key="4">
    <source>
        <dbReference type="PROSITE-ProRule" id="PRU00146"/>
    </source>
</evidence>
<dbReference type="GO" id="GO:0006357">
    <property type="term" value="P:regulation of transcription by RNA polymerase II"/>
    <property type="evidence" value="ECO:0000318"/>
    <property type="project" value="GO_Central"/>
</dbReference>
<dbReference type="InParanoid" id="B9RRE7"/>
<dbReference type="Gene3D" id="3.40.630.30">
    <property type="match status" value="1"/>
</dbReference>
<keyword evidence="1" id="KW-0479">Metal-binding</keyword>
<dbReference type="PANTHER" id="PTHR46309:SF14">
    <property type="entry name" value="PHD-TYPE DOMAIN-CONTAINING PROTEIN"/>
    <property type="match status" value="1"/>
</dbReference>
<keyword evidence="3" id="KW-0862">Zinc</keyword>
<dbReference type="InterPro" id="IPR019787">
    <property type="entry name" value="Znf_PHD-finger"/>
</dbReference>
<evidence type="ECO:0000256" key="1">
    <source>
        <dbReference type="ARBA" id="ARBA00022723"/>
    </source>
</evidence>
<evidence type="ECO:0000259" key="6">
    <source>
        <dbReference type="PROSITE" id="PS50016"/>
    </source>
</evidence>
<protein>
    <recommendedName>
        <fullName evidence="10">PHD-type domain-containing protein</fullName>
    </recommendedName>
</protein>
<dbReference type="PROSITE" id="PS50016">
    <property type="entry name" value="ZF_PHD_2"/>
    <property type="match status" value="1"/>
</dbReference>
<dbReference type="InterPro" id="IPR056511">
    <property type="entry name" value="IDM1_C"/>
</dbReference>
<accession>B9RRE7</accession>
<gene>
    <name evidence="8" type="ORF">RCOM_1188780</name>
</gene>
<sequence length="499" mass="56450">MTVSISSMPTHDKQSAKIKSVEDKATSEGDENGCFLGCSKQEKIDHIRGRRNLTKSRRMTRTLADRSQKVLRKSPLHDILPEQRKHSSTKIRVSKQFQQAGSEFKPRSKVKVEEVLDAIKATKNMLSQPGKRKRKRRNSSLSDTICSFCHYGGDLILCDKCPSTFHLGCLELKDVPLENWFCPSCCCELCGKGDSSTSTNACLQCARAYHVHCLTKDGCLLPTDYPSENFCSKSCYELCAQLHQLLGISNPTSVDGLTWTLTRSSKDVYNFPGMPRSSTHVKSFQILRVMHECFRSVKEPHTQKDMVTDLIYNSGSKFKRLNFHGFYAVVLNRGDQIVSVATLRIHGLKAAEMPLVATPFNFRRQGMCRLLMQEVLKLLNKFRVERLILPAIPQLRKMWEASFGFSEMPLSERQQLSGYSFVGFQGTMMLQNVLTSSRITLEINANSEGMSQDLEGNSSRIFLECNYVPNDESRFSGIVYEHKEKGKIIGKENNFNAAM</sequence>
<dbReference type="InterPro" id="IPR000182">
    <property type="entry name" value="GNAT_dom"/>
</dbReference>
<organism evidence="8 9">
    <name type="scientific">Ricinus communis</name>
    <name type="common">Castor bean</name>
    <dbReference type="NCBI Taxonomy" id="3988"/>
    <lineage>
        <taxon>Eukaryota</taxon>
        <taxon>Viridiplantae</taxon>
        <taxon>Streptophyta</taxon>
        <taxon>Embryophyta</taxon>
        <taxon>Tracheophyta</taxon>
        <taxon>Spermatophyta</taxon>
        <taxon>Magnoliopsida</taxon>
        <taxon>eudicotyledons</taxon>
        <taxon>Gunneridae</taxon>
        <taxon>Pentapetalae</taxon>
        <taxon>rosids</taxon>
        <taxon>fabids</taxon>
        <taxon>Malpighiales</taxon>
        <taxon>Euphorbiaceae</taxon>
        <taxon>Acalyphoideae</taxon>
        <taxon>Acalypheae</taxon>
        <taxon>Ricinus</taxon>
    </lineage>
</organism>
<evidence type="ECO:0000313" key="8">
    <source>
        <dbReference type="EMBL" id="EEF46063.1"/>
    </source>
</evidence>
<dbReference type="SMART" id="SM00249">
    <property type="entry name" value="PHD"/>
    <property type="match status" value="2"/>
</dbReference>
<dbReference type="GO" id="GO:0003714">
    <property type="term" value="F:transcription corepressor activity"/>
    <property type="evidence" value="ECO:0000318"/>
    <property type="project" value="GO_Central"/>
</dbReference>